<dbReference type="InterPro" id="IPR001387">
    <property type="entry name" value="Cro/C1-type_HTH"/>
</dbReference>
<dbReference type="GO" id="GO:0003677">
    <property type="term" value="F:DNA binding"/>
    <property type="evidence" value="ECO:0007669"/>
    <property type="project" value="InterPro"/>
</dbReference>
<evidence type="ECO:0000313" key="3">
    <source>
        <dbReference type="Proteomes" id="UP000325787"/>
    </source>
</evidence>
<organism evidence="2 3">
    <name type="scientific">Saccharothrix syringae</name>
    <name type="common">Nocardiopsis syringae</name>
    <dbReference type="NCBI Taxonomy" id="103733"/>
    <lineage>
        <taxon>Bacteria</taxon>
        <taxon>Bacillati</taxon>
        <taxon>Actinomycetota</taxon>
        <taxon>Actinomycetes</taxon>
        <taxon>Pseudonocardiales</taxon>
        <taxon>Pseudonocardiaceae</taxon>
        <taxon>Saccharothrix</taxon>
    </lineage>
</organism>
<evidence type="ECO:0000259" key="1">
    <source>
        <dbReference type="Pfam" id="PF19054"/>
    </source>
</evidence>
<dbReference type="AlphaFoldDB" id="A0A5Q0H8U9"/>
<accession>A0A5Q0H8U9</accession>
<dbReference type="Proteomes" id="UP000325787">
    <property type="component" value="Chromosome"/>
</dbReference>
<evidence type="ECO:0000313" key="2">
    <source>
        <dbReference type="EMBL" id="QFZ22619.1"/>
    </source>
</evidence>
<feature type="domain" description="DUF5753" evidence="1">
    <location>
        <begin position="99"/>
        <end position="263"/>
    </location>
</feature>
<dbReference type="InterPro" id="IPR010982">
    <property type="entry name" value="Lambda_DNA-bd_dom_sf"/>
</dbReference>
<dbReference type="SUPFAM" id="SSF47413">
    <property type="entry name" value="lambda repressor-like DNA-binding domains"/>
    <property type="match status" value="1"/>
</dbReference>
<dbReference type="EMBL" id="CP034550">
    <property type="protein sequence ID" value="QFZ22619.1"/>
    <property type="molecule type" value="Genomic_DNA"/>
</dbReference>
<dbReference type="Pfam" id="PF13560">
    <property type="entry name" value="HTH_31"/>
    <property type="match status" value="1"/>
</dbReference>
<dbReference type="InterPro" id="IPR043917">
    <property type="entry name" value="DUF5753"/>
</dbReference>
<sequence length="286" mass="31947">MEYRTSNALSRELGDALRQARRRAKVRTKTLLEELSWSAGKLSKLEIGMRGTSPDDVARLAGHIHVDIGTYDKIMALAHEPNSGHYVRPHGVAMPDSLRMLILHEQMAKTIRSYQTIVIPGLLQTADYAQALMGDGLDADLAVNDRMTRQGIFDKPLPPKARFFIYEAALHRMIGGPQVMYEQMLQLLFRGGVRLIPFAAALPRSLSSPFTFMTFDDHFPLTYVECGSVSLFLDTFEATKATQQSCNDLARVALSEEQSRSVFAKWADRFDRLREAEDVPGGDAVA</sequence>
<dbReference type="Pfam" id="PF19054">
    <property type="entry name" value="DUF5753"/>
    <property type="match status" value="1"/>
</dbReference>
<dbReference type="CDD" id="cd00093">
    <property type="entry name" value="HTH_XRE"/>
    <property type="match status" value="1"/>
</dbReference>
<dbReference type="RefSeq" id="WP_033432662.1">
    <property type="nucleotide sequence ID" value="NZ_CP034550.1"/>
</dbReference>
<proteinExistence type="predicted"/>
<reference evidence="3" key="1">
    <citation type="journal article" date="2021" name="Curr. Microbiol.">
        <title>Complete genome of nocamycin-producing strain Saccharothrix syringae NRRL B-16468 reveals the biosynthetic potential for secondary metabolites.</title>
        <authorList>
            <person name="Mo X."/>
            <person name="Yang S."/>
        </authorList>
    </citation>
    <scope>NUCLEOTIDE SEQUENCE [LARGE SCALE GENOMIC DNA]</scope>
    <source>
        <strain evidence="3">ATCC 51364 / DSM 43886 / JCM 6844 / KCTC 9398 / NBRC 14523 / NRRL B-16468 / INA 2240</strain>
    </source>
</reference>
<gene>
    <name evidence="2" type="ORF">EKG83_38980</name>
</gene>
<name>A0A5Q0H8U9_SACSY</name>
<dbReference type="OrthoDB" id="3672921at2"/>
<dbReference type="KEGG" id="ssyi:EKG83_38980"/>
<protein>
    <submittedName>
        <fullName evidence="2">XRE family transcriptional regulator</fullName>
    </submittedName>
</protein>
<dbReference type="Gene3D" id="1.10.260.40">
    <property type="entry name" value="lambda repressor-like DNA-binding domains"/>
    <property type="match status" value="1"/>
</dbReference>
<keyword evidence="3" id="KW-1185">Reference proteome</keyword>